<evidence type="ECO:0000313" key="2">
    <source>
        <dbReference type="Proteomes" id="UP000050794"/>
    </source>
</evidence>
<dbReference type="Pfam" id="PF05380">
    <property type="entry name" value="Peptidase_A17"/>
    <property type="match status" value="1"/>
</dbReference>
<protein>
    <submittedName>
        <fullName evidence="1 3">Uncharacterized protein</fullName>
    </submittedName>
</protein>
<dbReference type="WBParaSite" id="TCNE_0001148801-mRNA-1">
    <property type="protein sequence ID" value="TCNE_0001148801-mRNA-1"/>
    <property type="gene ID" value="TCNE_0001148801"/>
</dbReference>
<reference evidence="1 2" key="2">
    <citation type="submission" date="2018-11" db="EMBL/GenBank/DDBJ databases">
        <authorList>
            <consortium name="Pathogen Informatics"/>
        </authorList>
    </citation>
    <scope>NUCLEOTIDE SEQUENCE [LARGE SCALE GENOMIC DNA]</scope>
</reference>
<dbReference type="AlphaFoldDB" id="A0A183USL8"/>
<sequence length="237" mass="27423">MIFNTKKYDECPATKRELLAYTAEFYDPLGLLTPATLSLKLFLQQLWKKEYDCDQPFDNTDRQNAETPLERFQRQSLKLTWQLTAERDKQRTEIRAFMDASKDAYAAVAYLRFYKENRYESSLLMSKSRVAPMRGITIPRLDLMAALVGSRLLRFVQGQLKHTGPLFLWSDSQATLQWIATTTTVDRLLYNRIAEIRRNPAQFRCVDSANNAVDWQPVASQLQNLRTSPYTGDGSQC</sequence>
<dbReference type="PANTHER" id="PTHR47331">
    <property type="entry name" value="PHD-TYPE DOMAIN-CONTAINING PROTEIN"/>
    <property type="match status" value="1"/>
</dbReference>
<evidence type="ECO:0000313" key="1">
    <source>
        <dbReference type="EMBL" id="VDM42809.1"/>
    </source>
</evidence>
<evidence type="ECO:0000313" key="3">
    <source>
        <dbReference type="WBParaSite" id="TCNE_0001148801-mRNA-1"/>
    </source>
</evidence>
<dbReference type="Proteomes" id="UP000050794">
    <property type="component" value="Unassembled WGS sequence"/>
</dbReference>
<dbReference type="PANTHER" id="PTHR47331:SF4">
    <property type="entry name" value="PEPTIDASE S1 DOMAIN-CONTAINING PROTEIN"/>
    <property type="match status" value="1"/>
</dbReference>
<name>A0A183USL8_TOXCA</name>
<gene>
    <name evidence="1" type="ORF">TCNE_LOCUS11488</name>
</gene>
<reference evidence="3" key="1">
    <citation type="submission" date="2016-06" db="UniProtKB">
        <authorList>
            <consortium name="WormBaseParasite"/>
        </authorList>
    </citation>
    <scope>IDENTIFICATION</scope>
</reference>
<organism evidence="2 3">
    <name type="scientific">Toxocara canis</name>
    <name type="common">Canine roundworm</name>
    <dbReference type="NCBI Taxonomy" id="6265"/>
    <lineage>
        <taxon>Eukaryota</taxon>
        <taxon>Metazoa</taxon>
        <taxon>Ecdysozoa</taxon>
        <taxon>Nematoda</taxon>
        <taxon>Chromadorea</taxon>
        <taxon>Rhabditida</taxon>
        <taxon>Spirurina</taxon>
        <taxon>Ascaridomorpha</taxon>
        <taxon>Ascaridoidea</taxon>
        <taxon>Toxocaridae</taxon>
        <taxon>Toxocara</taxon>
    </lineage>
</organism>
<dbReference type="EMBL" id="UYWY01020879">
    <property type="protein sequence ID" value="VDM42809.1"/>
    <property type="molecule type" value="Genomic_DNA"/>
</dbReference>
<keyword evidence="2" id="KW-1185">Reference proteome</keyword>
<dbReference type="InterPro" id="IPR008042">
    <property type="entry name" value="Retrotrans_Pao"/>
</dbReference>
<proteinExistence type="predicted"/>
<accession>A0A183USL8</accession>